<comment type="caution">
    <text evidence="1">The sequence shown here is derived from an EMBL/GenBank/DDBJ whole genome shotgun (WGS) entry which is preliminary data.</text>
</comment>
<evidence type="ECO:0000313" key="1">
    <source>
        <dbReference type="EMBL" id="KIF83106.1"/>
    </source>
</evidence>
<accession>A0A0C2BYJ2</accession>
<keyword evidence="2" id="KW-1185">Reference proteome</keyword>
<reference evidence="1 2" key="1">
    <citation type="submission" date="2014-12" db="EMBL/GenBank/DDBJ databases">
        <title>Denitrispirillum autotrophicum gen. nov., sp. nov., Denitrifying, Facultatively Autotrophic Bacteria Isolated from Rice Paddy Soil.</title>
        <authorList>
            <person name="Ishii S."/>
            <person name="Ashida N."/>
            <person name="Ohno H."/>
            <person name="Otsuka S."/>
            <person name="Yokota A."/>
            <person name="Senoo K."/>
        </authorList>
    </citation>
    <scope>NUCLEOTIDE SEQUENCE [LARGE SCALE GENOMIC DNA]</scope>
    <source>
        <strain evidence="1 2">TSA66</strain>
    </source>
</reference>
<dbReference type="AlphaFoldDB" id="A0A0C2BYJ2"/>
<proteinExistence type="predicted"/>
<dbReference type="Proteomes" id="UP000031572">
    <property type="component" value="Unassembled WGS sequence"/>
</dbReference>
<name>A0A0C2BYJ2_9BURK</name>
<protein>
    <submittedName>
        <fullName evidence="1">Uncharacterized protein</fullName>
    </submittedName>
</protein>
<dbReference type="EMBL" id="JWJG01000028">
    <property type="protein sequence ID" value="KIF83106.1"/>
    <property type="molecule type" value="Genomic_DNA"/>
</dbReference>
<organism evidence="1 2">
    <name type="scientific">Noviherbaspirillum autotrophicum</name>
    <dbReference type="NCBI Taxonomy" id="709839"/>
    <lineage>
        <taxon>Bacteria</taxon>
        <taxon>Pseudomonadati</taxon>
        <taxon>Pseudomonadota</taxon>
        <taxon>Betaproteobacteria</taxon>
        <taxon>Burkholderiales</taxon>
        <taxon>Oxalobacteraceae</taxon>
        <taxon>Noviherbaspirillum</taxon>
    </lineage>
</organism>
<evidence type="ECO:0000313" key="2">
    <source>
        <dbReference type="Proteomes" id="UP000031572"/>
    </source>
</evidence>
<gene>
    <name evidence="1" type="ORF">TSA66_23345</name>
</gene>
<sequence>MPYRESTMIPPKSSGKWRDLVTGKRQLPTDHLGLQLFLKRVSTKLKPTSPAQEIEDAIGELHAFFVKYERILQKELVQISK</sequence>